<dbReference type="OrthoDB" id="3199616at2"/>
<reference evidence="2 3" key="1">
    <citation type="journal article" date="2014" name="Genome Announc.">
        <title>Genome Sequence of Youngiibacter fragilis, the Type Strain of the Genus Youngiibacter.</title>
        <authorList>
            <person name="Wawrik C.B."/>
            <person name="Callaghan A.V."/>
            <person name="Stamps B.W."/>
            <person name="Wawrik B."/>
        </authorList>
    </citation>
    <scope>NUCLEOTIDE SEQUENCE [LARGE SCALE GENOMIC DNA]</scope>
    <source>
        <strain evidence="2 3">232.1</strain>
    </source>
</reference>
<dbReference type="Pfam" id="PF13439">
    <property type="entry name" value="Glyco_transf_4"/>
    <property type="match status" value="1"/>
</dbReference>
<dbReference type="RefSeq" id="WP_023387485.1">
    <property type="nucleotide sequence ID" value="NZ_AXUN02000177.1"/>
</dbReference>
<sequence length="375" mass="41775">MKKLAYVVTQSELGGAQKNILLLSKGLSDKFDITVYCGPGGLLPEELRKAKISAIEVPSLKREVSLADDLKTYSFLVREFREKGYYIVHSHSSKAGLLARLAASKAGVPKNIYTAHGFVFNEPMGRISKALYRMIEKYAASISTDLIVVSSRDLETSVSLGIRSGSQTAFIPNGIDFSHPDYREDSAAIFGIRQSLGLQDDDYVFGSIANFYETKGHRYLVQAFDMIRNKSNSEKLKLVLVGQGRLKDEITSLSGDGVIFTGYVENAEKLMEAFDCLILSSVKEGFPFVILEAVRHRLPIVATDVGDIRRVLAEGDSGSYRIIEPGSSEELAEAMEWMLQNTKTARIAANRTYDLISERYSLQRMLDETMKVYER</sequence>
<name>V7I679_9CLOT</name>
<evidence type="ECO:0000313" key="2">
    <source>
        <dbReference type="EMBL" id="ETA80694.1"/>
    </source>
</evidence>
<comment type="caution">
    <text evidence="2">The sequence shown here is derived from an EMBL/GenBank/DDBJ whole genome shotgun (WGS) entry which is preliminary data.</text>
</comment>
<dbReference type="PANTHER" id="PTHR12526:SF630">
    <property type="entry name" value="GLYCOSYLTRANSFERASE"/>
    <property type="match status" value="1"/>
</dbReference>
<dbReference type="STRING" id="994573.T472_0210595"/>
<evidence type="ECO:0000259" key="1">
    <source>
        <dbReference type="Pfam" id="PF13439"/>
    </source>
</evidence>
<protein>
    <recommendedName>
        <fullName evidence="1">Glycosyltransferase subfamily 4-like N-terminal domain-containing protein</fullName>
    </recommendedName>
</protein>
<dbReference type="Proteomes" id="UP000017747">
    <property type="component" value="Unassembled WGS sequence"/>
</dbReference>
<dbReference type="Pfam" id="PF13692">
    <property type="entry name" value="Glyco_trans_1_4"/>
    <property type="match status" value="1"/>
</dbReference>
<dbReference type="SUPFAM" id="SSF53756">
    <property type="entry name" value="UDP-Glycosyltransferase/glycogen phosphorylase"/>
    <property type="match status" value="1"/>
</dbReference>
<gene>
    <name evidence="2" type="ORF">T472_0210595</name>
</gene>
<dbReference type="EMBL" id="AXUN02000177">
    <property type="protein sequence ID" value="ETA80694.1"/>
    <property type="molecule type" value="Genomic_DNA"/>
</dbReference>
<organism evidence="2 3">
    <name type="scientific">Youngiibacter fragilis 232.1</name>
    <dbReference type="NCBI Taxonomy" id="994573"/>
    <lineage>
        <taxon>Bacteria</taxon>
        <taxon>Bacillati</taxon>
        <taxon>Bacillota</taxon>
        <taxon>Clostridia</taxon>
        <taxon>Eubacteriales</taxon>
        <taxon>Clostridiaceae</taxon>
        <taxon>Youngiibacter</taxon>
    </lineage>
</organism>
<keyword evidence="3" id="KW-1185">Reference proteome</keyword>
<evidence type="ECO:0000313" key="3">
    <source>
        <dbReference type="Proteomes" id="UP000017747"/>
    </source>
</evidence>
<dbReference type="PANTHER" id="PTHR12526">
    <property type="entry name" value="GLYCOSYLTRANSFERASE"/>
    <property type="match status" value="1"/>
</dbReference>
<dbReference type="eggNOG" id="COG0438">
    <property type="taxonomic scope" value="Bacteria"/>
</dbReference>
<accession>V7I679</accession>
<proteinExistence type="predicted"/>
<dbReference type="Gene3D" id="3.40.50.2000">
    <property type="entry name" value="Glycogen Phosphorylase B"/>
    <property type="match status" value="2"/>
</dbReference>
<dbReference type="CDD" id="cd03808">
    <property type="entry name" value="GT4_CapM-like"/>
    <property type="match status" value="1"/>
</dbReference>
<dbReference type="PATRIC" id="fig|994573.3.peg.1969"/>
<dbReference type="AlphaFoldDB" id="V7I679"/>
<dbReference type="InterPro" id="IPR028098">
    <property type="entry name" value="Glyco_trans_4-like_N"/>
</dbReference>
<feature type="domain" description="Glycosyltransferase subfamily 4-like N-terminal" evidence="1">
    <location>
        <begin position="14"/>
        <end position="177"/>
    </location>
</feature>